<evidence type="ECO:0000313" key="3">
    <source>
        <dbReference type="EMBL" id="ABX10732.1"/>
    </source>
</evidence>
<dbReference type="InterPro" id="IPR050904">
    <property type="entry name" value="Adhesion/Biosynth-related"/>
</dbReference>
<sequence>MMILVRLYNACAIVAAISFVGCGSGYEARDDQPIEEAAATDDGLSTESTGSEVEADENQPKDIVDTAVAAGDFGTLAAALTAGELLETLKSDGPFTVFAPTDEAFAKLPEGTVDNLLKPENKDQLVAILTYHVVPGKVDASAVSSLKSAKTVNGAEIAIDASSEGVKINNASVTTADIACSNGIIHVIDTVILPPAKESAQPAHDGKPLVIEGVGSFKTLFAAIEAAGLNETLAKDGPFTVFAPTDEAFAALPEGTVESLLKPENKEKLVAILTFHVVAGEVPSSKVVELTSAKTVNGADVAIKVTEGTVQVNDATVLKTDVPCEVGLIHAIDKVLMP</sequence>
<dbReference type="InterPro" id="IPR036378">
    <property type="entry name" value="FAS1_dom_sf"/>
</dbReference>
<dbReference type="Pfam" id="PF02469">
    <property type="entry name" value="Fasciclin"/>
    <property type="match status" value="2"/>
</dbReference>
<dbReference type="InterPro" id="IPR000782">
    <property type="entry name" value="FAS1_domain"/>
</dbReference>
<name>A9LH61_9BACT</name>
<dbReference type="PANTHER" id="PTHR10900:SF77">
    <property type="entry name" value="FI19380P1"/>
    <property type="match status" value="1"/>
</dbReference>
<evidence type="ECO:0000259" key="2">
    <source>
        <dbReference type="PROSITE" id="PS50213"/>
    </source>
</evidence>
<proteinExistence type="predicted"/>
<dbReference type="GO" id="GO:0005615">
    <property type="term" value="C:extracellular space"/>
    <property type="evidence" value="ECO:0007669"/>
    <property type="project" value="TreeGrafter"/>
</dbReference>
<dbReference type="AlphaFoldDB" id="A9LH61"/>
<evidence type="ECO:0000256" key="1">
    <source>
        <dbReference type="SAM" id="MobiDB-lite"/>
    </source>
</evidence>
<feature type="region of interest" description="Disordered" evidence="1">
    <location>
        <begin position="38"/>
        <end position="59"/>
    </location>
</feature>
<protein>
    <recommendedName>
        <fullName evidence="2">FAS1 domain-containing protein</fullName>
    </recommendedName>
</protein>
<gene>
    <name evidence="3" type="ORF">13FN_23</name>
</gene>
<accession>A9LH61</accession>
<feature type="domain" description="FAS1" evidence="2">
    <location>
        <begin position="204"/>
        <end position="336"/>
    </location>
</feature>
<dbReference type="SUPFAM" id="SSF82153">
    <property type="entry name" value="FAS1 domain"/>
    <property type="match status" value="2"/>
</dbReference>
<dbReference type="PROSITE" id="PS51257">
    <property type="entry name" value="PROKAR_LIPOPROTEIN"/>
    <property type="match status" value="1"/>
</dbReference>
<organism evidence="3">
    <name type="scientific">uncultured planctomycete 13FN</name>
    <dbReference type="NCBI Taxonomy" id="455065"/>
    <lineage>
        <taxon>Bacteria</taxon>
        <taxon>Pseudomonadati</taxon>
        <taxon>Planctomycetota</taxon>
        <taxon>Planctomycetia</taxon>
        <taxon>Planctomycetales</taxon>
        <taxon>environmental samples</taxon>
    </lineage>
</organism>
<dbReference type="FunFam" id="2.30.180.10:FF:000032">
    <property type="entry name" value="Fasciclin domain-containing protein, putative"/>
    <property type="match status" value="1"/>
</dbReference>
<dbReference type="SMART" id="SM00554">
    <property type="entry name" value="FAS1"/>
    <property type="match status" value="2"/>
</dbReference>
<dbReference type="FunFam" id="2.30.180.10:FF:000019">
    <property type="entry name" value="Cell surface lipoprotein"/>
    <property type="match status" value="1"/>
</dbReference>
<feature type="domain" description="FAS1" evidence="2">
    <location>
        <begin position="60"/>
        <end position="192"/>
    </location>
</feature>
<dbReference type="EMBL" id="EF591889">
    <property type="protein sequence ID" value="ABX10732.1"/>
    <property type="molecule type" value="Genomic_DNA"/>
</dbReference>
<dbReference type="Gene3D" id="2.30.180.10">
    <property type="entry name" value="FAS1 domain"/>
    <property type="match status" value="2"/>
</dbReference>
<reference evidence="3" key="1">
    <citation type="journal article" date="2007" name="ISME J.">
        <title>Fosmids of novel marine Planctomycetes from the Namibian and Oregon coast upwelling systems and their cross-comparison with planctomycete genomes.</title>
        <authorList>
            <person name="Woebken D."/>
            <person name="Teeling H."/>
            <person name="Wecker P."/>
            <person name="Dumitriu A."/>
            <person name="Kostadinov I."/>
            <person name="DeLong E.F."/>
            <person name="Amann R."/>
            <person name="Gloeckner F.O."/>
        </authorList>
    </citation>
    <scope>NUCLEOTIDE SEQUENCE</scope>
</reference>
<dbReference type="PROSITE" id="PS50213">
    <property type="entry name" value="FAS1"/>
    <property type="match status" value="2"/>
</dbReference>
<dbReference type="PANTHER" id="PTHR10900">
    <property type="entry name" value="PERIOSTIN-RELATED"/>
    <property type="match status" value="1"/>
</dbReference>